<keyword evidence="3" id="KW-1185">Reference proteome</keyword>
<reference evidence="2 3" key="1">
    <citation type="journal article" date="2019" name="Commun. Biol.">
        <title>The bagworm genome reveals a unique fibroin gene that provides high tensile strength.</title>
        <authorList>
            <person name="Kono N."/>
            <person name="Nakamura H."/>
            <person name="Ohtoshi R."/>
            <person name="Tomita M."/>
            <person name="Numata K."/>
            <person name="Arakawa K."/>
        </authorList>
    </citation>
    <scope>NUCLEOTIDE SEQUENCE [LARGE SCALE GENOMIC DNA]</scope>
</reference>
<proteinExistence type="predicted"/>
<accession>A0A4C1ZTK4</accession>
<feature type="region of interest" description="Disordered" evidence="1">
    <location>
        <begin position="131"/>
        <end position="176"/>
    </location>
</feature>
<feature type="compositionally biased region" description="Polar residues" evidence="1">
    <location>
        <begin position="147"/>
        <end position="161"/>
    </location>
</feature>
<sequence>MKRVNRGDHLKKNDKRQTSIRAVEKQMVNGDHLLTIRCPWTPATPRQSSLRYWPFKKEHGIFLRTTLSEFVGIIGDYKSYKVLQCLAKNLYEAFDIKTPEQTGRGGWILYTVEDYSKRSTLTPKILVLQPRGKKAETGRAPGAARRPSQSHVEDTPNTYSILTGDERPSTTRPGDLSRCSHVVKVTTNEISFASPTESGVTRATRSTDCTRVILNFERGRRRRRAAASGGARGTRDGRRAASASAH</sequence>
<evidence type="ECO:0000313" key="3">
    <source>
        <dbReference type="Proteomes" id="UP000299102"/>
    </source>
</evidence>
<gene>
    <name evidence="2" type="ORF">EVAR_63678_1</name>
</gene>
<evidence type="ECO:0000313" key="2">
    <source>
        <dbReference type="EMBL" id="GBP89965.1"/>
    </source>
</evidence>
<dbReference type="Proteomes" id="UP000299102">
    <property type="component" value="Unassembled WGS sequence"/>
</dbReference>
<name>A0A4C1ZTK4_EUMVA</name>
<dbReference type="EMBL" id="BGZK01002047">
    <property type="protein sequence ID" value="GBP89965.1"/>
    <property type="molecule type" value="Genomic_DNA"/>
</dbReference>
<feature type="region of interest" description="Disordered" evidence="1">
    <location>
        <begin position="221"/>
        <end position="246"/>
    </location>
</feature>
<comment type="caution">
    <text evidence="2">The sequence shown here is derived from an EMBL/GenBank/DDBJ whole genome shotgun (WGS) entry which is preliminary data.</text>
</comment>
<evidence type="ECO:0000256" key="1">
    <source>
        <dbReference type="SAM" id="MobiDB-lite"/>
    </source>
</evidence>
<dbReference type="AlphaFoldDB" id="A0A4C1ZTK4"/>
<organism evidence="2 3">
    <name type="scientific">Eumeta variegata</name>
    <name type="common">Bagworm moth</name>
    <name type="synonym">Eumeta japonica</name>
    <dbReference type="NCBI Taxonomy" id="151549"/>
    <lineage>
        <taxon>Eukaryota</taxon>
        <taxon>Metazoa</taxon>
        <taxon>Ecdysozoa</taxon>
        <taxon>Arthropoda</taxon>
        <taxon>Hexapoda</taxon>
        <taxon>Insecta</taxon>
        <taxon>Pterygota</taxon>
        <taxon>Neoptera</taxon>
        <taxon>Endopterygota</taxon>
        <taxon>Lepidoptera</taxon>
        <taxon>Glossata</taxon>
        <taxon>Ditrysia</taxon>
        <taxon>Tineoidea</taxon>
        <taxon>Psychidae</taxon>
        <taxon>Oiketicinae</taxon>
        <taxon>Eumeta</taxon>
    </lineage>
</organism>
<protein>
    <submittedName>
        <fullName evidence="2">Uncharacterized protein</fullName>
    </submittedName>
</protein>